<evidence type="ECO:0000256" key="6">
    <source>
        <dbReference type="ARBA" id="ARBA00022839"/>
    </source>
</evidence>
<evidence type="ECO:0000256" key="3">
    <source>
        <dbReference type="ARBA" id="ARBA00022490"/>
    </source>
</evidence>
<dbReference type="HAMAP" id="MF_01895">
    <property type="entry name" value="RNase_R"/>
    <property type="match status" value="1"/>
</dbReference>
<dbReference type="Gene3D" id="2.40.50.140">
    <property type="entry name" value="Nucleic acid-binding proteins"/>
    <property type="match status" value="2"/>
</dbReference>
<dbReference type="AlphaFoldDB" id="A0A1T4XPV2"/>
<keyword evidence="6 8" id="KW-0269">Exonuclease</keyword>
<dbReference type="Pfam" id="PF00773">
    <property type="entry name" value="RNB"/>
    <property type="match status" value="1"/>
</dbReference>
<evidence type="ECO:0000256" key="5">
    <source>
        <dbReference type="ARBA" id="ARBA00022801"/>
    </source>
</evidence>
<dbReference type="PANTHER" id="PTHR23355:SF9">
    <property type="entry name" value="DIS3-LIKE EXONUCLEASE 2"/>
    <property type="match status" value="1"/>
</dbReference>
<dbReference type="GO" id="GO:0006402">
    <property type="term" value="P:mRNA catabolic process"/>
    <property type="evidence" value="ECO:0007669"/>
    <property type="project" value="TreeGrafter"/>
</dbReference>
<keyword evidence="5 8" id="KW-0378">Hydrolase</keyword>
<dbReference type="InterPro" id="IPR012340">
    <property type="entry name" value="NA-bd_OB-fold"/>
</dbReference>
<evidence type="ECO:0000313" key="11">
    <source>
        <dbReference type="Proteomes" id="UP000190286"/>
    </source>
</evidence>
<evidence type="ECO:0000256" key="4">
    <source>
        <dbReference type="ARBA" id="ARBA00022722"/>
    </source>
</evidence>
<dbReference type="PANTHER" id="PTHR23355">
    <property type="entry name" value="RIBONUCLEASE"/>
    <property type="match status" value="1"/>
</dbReference>
<dbReference type="NCBIfam" id="TIGR00358">
    <property type="entry name" value="3_prime_RNase"/>
    <property type="match status" value="1"/>
</dbReference>
<keyword evidence="4 8" id="KW-0540">Nuclease</keyword>
<accession>A0A1T4XPV2</accession>
<dbReference type="InterPro" id="IPR001900">
    <property type="entry name" value="RNase_II/R"/>
</dbReference>
<dbReference type="GO" id="GO:0008859">
    <property type="term" value="F:exoribonuclease II activity"/>
    <property type="evidence" value="ECO:0007669"/>
    <property type="project" value="UniProtKB-UniRule"/>
</dbReference>
<dbReference type="Pfam" id="PF00575">
    <property type="entry name" value="S1"/>
    <property type="match status" value="1"/>
</dbReference>
<comment type="function">
    <text evidence="8">3'-5' exoribonuclease that releases 5'-nucleoside monophosphates and is involved in maturation of structured RNAs.</text>
</comment>
<keyword evidence="11" id="KW-1185">Reference proteome</keyword>
<dbReference type="GO" id="GO:0003723">
    <property type="term" value="F:RNA binding"/>
    <property type="evidence" value="ECO:0007669"/>
    <property type="project" value="UniProtKB-UniRule"/>
</dbReference>
<comment type="catalytic activity">
    <reaction evidence="1 8">
        <text>Exonucleolytic cleavage in the 3'- to 5'-direction to yield nucleoside 5'-phosphates.</text>
        <dbReference type="EC" id="3.1.13.1"/>
    </reaction>
</comment>
<dbReference type="PROSITE" id="PS01175">
    <property type="entry name" value="RIBONUCLEASE_II"/>
    <property type="match status" value="1"/>
</dbReference>
<dbReference type="RefSeq" id="WP_242943441.1">
    <property type="nucleotide sequence ID" value="NZ_FUYF01000013.1"/>
</dbReference>
<dbReference type="STRING" id="745368.SAMN02745178_02157"/>
<gene>
    <name evidence="8" type="primary">rnr</name>
    <name evidence="10" type="ORF">SAMN02745178_02157</name>
</gene>
<evidence type="ECO:0000256" key="7">
    <source>
        <dbReference type="ARBA" id="ARBA00022884"/>
    </source>
</evidence>
<dbReference type="InterPro" id="IPR022966">
    <property type="entry name" value="RNase_II/R_CS"/>
</dbReference>
<organism evidence="10 11">
    <name type="scientific">Gemmiger formicilis</name>
    <dbReference type="NCBI Taxonomy" id="745368"/>
    <lineage>
        <taxon>Bacteria</taxon>
        <taxon>Bacillati</taxon>
        <taxon>Bacillota</taxon>
        <taxon>Clostridia</taxon>
        <taxon>Eubacteriales</taxon>
        <taxon>Gemmiger</taxon>
    </lineage>
</organism>
<dbReference type="InterPro" id="IPR004476">
    <property type="entry name" value="RNase_II/RNase_R"/>
</dbReference>
<dbReference type="InterPro" id="IPR011805">
    <property type="entry name" value="RNase_R"/>
</dbReference>
<comment type="subcellular location">
    <subcellularLocation>
        <location evidence="2 8">Cytoplasm</location>
    </subcellularLocation>
</comment>
<name>A0A1T4XPV2_9FIRM</name>
<comment type="similarity">
    <text evidence="8">Belongs to the RNR ribonuclease family. RNase R subfamily.</text>
</comment>
<dbReference type="EC" id="3.1.13.1" evidence="8"/>
<reference evidence="10" key="1">
    <citation type="submission" date="2017-02" db="EMBL/GenBank/DDBJ databases">
        <authorList>
            <person name="Peterson S.W."/>
        </authorList>
    </citation>
    <scope>NUCLEOTIDE SEQUENCE [LARGE SCALE GENOMIC DNA]</scope>
    <source>
        <strain evidence="10">ATCC 27749</strain>
    </source>
</reference>
<evidence type="ECO:0000256" key="1">
    <source>
        <dbReference type="ARBA" id="ARBA00001849"/>
    </source>
</evidence>
<dbReference type="GO" id="GO:0005829">
    <property type="term" value="C:cytosol"/>
    <property type="evidence" value="ECO:0007669"/>
    <property type="project" value="TreeGrafter"/>
</dbReference>
<evidence type="ECO:0000313" key="10">
    <source>
        <dbReference type="EMBL" id="SKA91582.1"/>
    </source>
</evidence>
<dbReference type="EMBL" id="FUYF01000013">
    <property type="protein sequence ID" value="SKA91582.1"/>
    <property type="molecule type" value="Genomic_DNA"/>
</dbReference>
<dbReference type="GeneID" id="93338607"/>
<dbReference type="SUPFAM" id="SSF50249">
    <property type="entry name" value="Nucleic acid-binding proteins"/>
    <property type="match status" value="3"/>
</dbReference>
<dbReference type="PROSITE" id="PS50126">
    <property type="entry name" value="S1"/>
    <property type="match status" value="1"/>
</dbReference>
<dbReference type="Pfam" id="PF08206">
    <property type="entry name" value="OB_RNB"/>
    <property type="match status" value="1"/>
</dbReference>
<evidence type="ECO:0000256" key="8">
    <source>
        <dbReference type="HAMAP-Rule" id="MF_01895"/>
    </source>
</evidence>
<evidence type="ECO:0000259" key="9">
    <source>
        <dbReference type="PROSITE" id="PS50126"/>
    </source>
</evidence>
<dbReference type="InterPro" id="IPR050180">
    <property type="entry name" value="RNR_Ribonuclease"/>
</dbReference>
<keyword evidence="3 8" id="KW-0963">Cytoplasm</keyword>
<keyword evidence="7 8" id="KW-0694">RNA-binding</keyword>
<dbReference type="SMART" id="SM00316">
    <property type="entry name" value="S1"/>
    <property type="match status" value="1"/>
</dbReference>
<protein>
    <recommendedName>
        <fullName evidence="8">Ribonuclease R</fullName>
        <shortName evidence="8">RNase R</shortName>
        <ecNumber evidence="8">3.1.13.1</ecNumber>
    </recommendedName>
</protein>
<dbReference type="InterPro" id="IPR013223">
    <property type="entry name" value="RNase_B_OB_dom"/>
</dbReference>
<dbReference type="InterPro" id="IPR003029">
    <property type="entry name" value="S1_domain"/>
</dbReference>
<feature type="domain" description="S1 motif" evidence="9">
    <location>
        <begin position="630"/>
        <end position="709"/>
    </location>
</feature>
<dbReference type="Proteomes" id="UP000190286">
    <property type="component" value="Unassembled WGS sequence"/>
</dbReference>
<evidence type="ECO:0000256" key="2">
    <source>
        <dbReference type="ARBA" id="ARBA00004496"/>
    </source>
</evidence>
<dbReference type="SMART" id="SM00955">
    <property type="entry name" value="RNB"/>
    <property type="match status" value="1"/>
</dbReference>
<proteinExistence type="inferred from homology"/>
<sequence>MTPLQKSILNAVKRRPMTLRELQNNLQVDNSRLRTTVSAMVATGELSMRNGTYVPGFATYENAAAPNTIPCTLVKLAARFGFASRDDGEGDIFIPGRALHGAMPNDKINVKLFDHPRVEGSSEGEVVEVTVPNNRFAGTVCLSEDGRMAVEPDGCRDVKFLLAKQGSEGVHLGDKVGFLITHRGNRHSDHRAAVVEKFGSSDYASECAKAILYGRSVRQEFPPEVLAEAHAYDNATIDPTEAAKRLDLRGIPIFTIDSAETKDIDDAISLQKLDDGYELGVHIADVSHYVRPGSALNEEAFERATSIYYADKVIPMLPTQLSNGICSLNEGEDRLAFSCLMRLDENGEIRSYKFVKSVICSRVKGVYKEINALLEPPESETDADLTDLKTKYEAVLDQLPTMDELYRKRLVLRKARGAMDIESNEAKLVMDENGRCIDIVKRDRGTSECMIEEFMLLANQCAANAGRTNKAPFVYRVHEAPDAEKMEKLSATLLACGLNAKFKNPIPTQLELAALLDETRGQPIQIPVHTGILRSMQKARYAPQPLGHYGLVLADYAHFTSPIRRYPDLAIHRILTEMLNGVSASQLQRDFNEFAQQASEKSSKQEVAAVRIERDVEDLYKAEYMHNHLGEVYTGTVAGITPRGVFVELDNTVEGFVPAAQLCKGEPQVIDGVSMLDPLTGKSWMLGSSMKIQVAAADVALGRIDFEYMVE</sequence>